<dbReference type="NCBIfam" id="TIGR01764">
    <property type="entry name" value="excise"/>
    <property type="match status" value="1"/>
</dbReference>
<dbReference type="InterPro" id="IPR010093">
    <property type="entry name" value="SinI_DNA-bd"/>
</dbReference>
<evidence type="ECO:0000259" key="1">
    <source>
        <dbReference type="Pfam" id="PF12728"/>
    </source>
</evidence>
<dbReference type="STRING" id="1193518.BN13_660013"/>
<dbReference type="SUPFAM" id="SSF46955">
    <property type="entry name" value="Putative DNA-binding domain"/>
    <property type="match status" value="1"/>
</dbReference>
<gene>
    <name evidence="2" type="ORF">BN13_660013</name>
</gene>
<proteinExistence type="predicted"/>
<comment type="caution">
    <text evidence="2">The sequence shown here is derived from an EMBL/GenBank/DDBJ whole genome shotgun (WGS) entry which is preliminary data.</text>
</comment>
<dbReference type="AlphaFoldDB" id="A0A077MFY7"/>
<dbReference type="OrthoDB" id="1853825at2"/>
<name>A0A077MFY7_9MICO</name>
<dbReference type="GO" id="GO:0003677">
    <property type="term" value="F:DNA binding"/>
    <property type="evidence" value="ECO:0007669"/>
    <property type="project" value="InterPro"/>
</dbReference>
<dbReference type="Pfam" id="PF12728">
    <property type="entry name" value="HTH_17"/>
    <property type="match status" value="1"/>
</dbReference>
<dbReference type="EMBL" id="CAJC01000179">
    <property type="protein sequence ID" value="CCI54258.1"/>
    <property type="molecule type" value="Genomic_DNA"/>
</dbReference>
<dbReference type="RefSeq" id="WP_048546750.1">
    <property type="nucleotide sequence ID" value="NZ_HF571038.1"/>
</dbReference>
<reference evidence="2 3" key="1">
    <citation type="journal article" date="2013" name="ISME J.">
        <title>A metabolic model for members of the genus Tetrasphaera involved in enhanced biological phosphorus removal.</title>
        <authorList>
            <person name="Kristiansen R."/>
            <person name="Nguyen H.T.T."/>
            <person name="Saunders A.M."/>
            <person name="Nielsen J.L."/>
            <person name="Wimmer R."/>
            <person name="Le V.Q."/>
            <person name="McIlroy S.J."/>
            <person name="Petrovski S."/>
            <person name="Seviour R.J."/>
            <person name="Calteau A."/>
            <person name="Nielsen K.L."/>
            <person name="Nielsen P.H."/>
        </authorList>
    </citation>
    <scope>NUCLEOTIDE SEQUENCE [LARGE SCALE GENOMIC DNA]</scope>
    <source>
        <strain evidence="2 3">Ben 74</strain>
    </source>
</reference>
<protein>
    <submittedName>
        <fullName evidence="2">DNA binding domain protein, excisionase family</fullName>
    </submittedName>
</protein>
<dbReference type="Proteomes" id="UP000035720">
    <property type="component" value="Unassembled WGS sequence"/>
</dbReference>
<evidence type="ECO:0000313" key="3">
    <source>
        <dbReference type="Proteomes" id="UP000035720"/>
    </source>
</evidence>
<accession>A0A077MFY7</accession>
<sequence>MSPERQLAEVRFLTVAEVAAIMRVSKMTVYRMVHGGELPAVRVGRSFRVPASAVDDYLKNSFVETA</sequence>
<dbReference type="InterPro" id="IPR041657">
    <property type="entry name" value="HTH_17"/>
</dbReference>
<evidence type="ECO:0000313" key="2">
    <source>
        <dbReference type="EMBL" id="CCI54258.1"/>
    </source>
</evidence>
<keyword evidence="3" id="KW-1185">Reference proteome</keyword>
<dbReference type="InterPro" id="IPR009061">
    <property type="entry name" value="DNA-bd_dom_put_sf"/>
</dbReference>
<feature type="domain" description="Helix-turn-helix" evidence="1">
    <location>
        <begin position="12"/>
        <end position="60"/>
    </location>
</feature>
<organism evidence="2 3">
    <name type="scientific">Nostocoides jenkinsii Ben 74</name>
    <dbReference type="NCBI Taxonomy" id="1193518"/>
    <lineage>
        <taxon>Bacteria</taxon>
        <taxon>Bacillati</taxon>
        <taxon>Actinomycetota</taxon>
        <taxon>Actinomycetes</taxon>
        <taxon>Micrococcales</taxon>
        <taxon>Intrasporangiaceae</taxon>
        <taxon>Nostocoides</taxon>
    </lineage>
</organism>